<keyword evidence="2" id="KW-1185">Reference proteome</keyword>
<evidence type="ECO:0000313" key="1">
    <source>
        <dbReference type="EMBL" id="OBZ71112.1"/>
    </source>
</evidence>
<accession>A0A1C7M2L4</accession>
<dbReference type="Proteomes" id="UP000092993">
    <property type="component" value="Unassembled WGS sequence"/>
</dbReference>
<reference evidence="1 2" key="1">
    <citation type="submission" date="2016-03" db="EMBL/GenBank/DDBJ databases">
        <title>Whole genome sequencing of Grifola frondosa 9006-11.</title>
        <authorList>
            <person name="Min B."/>
            <person name="Park H."/>
            <person name="Kim J.-G."/>
            <person name="Cho H."/>
            <person name="Oh Y.-L."/>
            <person name="Kong W.-S."/>
            <person name="Choi I.-G."/>
        </authorList>
    </citation>
    <scope>NUCLEOTIDE SEQUENCE [LARGE SCALE GENOMIC DNA]</scope>
    <source>
        <strain evidence="1 2">9006-11</strain>
    </source>
</reference>
<protein>
    <submittedName>
        <fullName evidence="1">Uncharacterized protein</fullName>
    </submittedName>
</protein>
<dbReference type="AlphaFoldDB" id="A0A1C7M2L4"/>
<comment type="caution">
    <text evidence="1">The sequence shown here is derived from an EMBL/GenBank/DDBJ whole genome shotgun (WGS) entry which is preliminary data.</text>
</comment>
<organism evidence="1 2">
    <name type="scientific">Grifola frondosa</name>
    <name type="common">Maitake</name>
    <name type="synonym">Polyporus frondosus</name>
    <dbReference type="NCBI Taxonomy" id="5627"/>
    <lineage>
        <taxon>Eukaryota</taxon>
        <taxon>Fungi</taxon>
        <taxon>Dikarya</taxon>
        <taxon>Basidiomycota</taxon>
        <taxon>Agaricomycotina</taxon>
        <taxon>Agaricomycetes</taxon>
        <taxon>Polyporales</taxon>
        <taxon>Grifolaceae</taxon>
        <taxon>Grifola</taxon>
    </lineage>
</organism>
<proteinExistence type="predicted"/>
<gene>
    <name evidence="1" type="ORF">A0H81_08614</name>
</gene>
<name>A0A1C7M2L4_GRIFR</name>
<dbReference type="EMBL" id="LUGG01000011">
    <property type="protein sequence ID" value="OBZ71112.1"/>
    <property type="molecule type" value="Genomic_DNA"/>
</dbReference>
<evidence type="ECO:0000313" key="2">
    <source>
        <dbReference type="Proteomes" id="UP000092993"/>
    </source>
</evidence>
<sequence length="108" mass="12173">MRRHGHCLDIKLTLQDFQPRWPKPRVRPGLQDVVKPSNYAQYRAEIWRHGLWGIVIPSSGRLLSTMRCMIKSGTRSGHLGVPGIPGFPIGRKKTGETEEVITGCSHEC</sequence>